<dbReference type="PROSITE" id="PS51257">
    <property type="entry name" value="PROKAR_LIPOPROTEIN"/>
    <property type="match status" value="1"/>
</dbReference>
<dbReference type="EMBL" id="JABBPK010000001">
    <property type="protein sequence ID" value="NMO77203.1"/>
    <property type="molecule type" value="Genomic_DNA"/>
</dbReference>
<reference evidence="2 3" key="1">
    <citation type="submission" date="2020-04" db="EMBL/GenBank/DDBJ databases">
        <title>Bacillus sp. UniB3 isolated from commercial digestive syrup.</title>
        <authorList>
            <person name="Thorat V."/>
            <person name="Kirdat K."/>
            <person name="Tiwarekar B."/>
            <person name="Yadav A."/>
        </authorList>
    </citation>
    <scope>NUCLEOTIDE SEQUENCE [LARGE SCALE GENOMIC DNA]</scope>
    <source>
        <strain evidence="2 3">UniB3</strain>
    </source>
</reference>
<organism evidence="2 3">
    <name type="scientific">Niallia alba</name>
    <dbReference type="NCBI Taxonomy" id="2729105"/>
    <lineage>
        <taxon>Bacteria</taxon>
        <taxon>Bacillati</taxon>
        <taxon>Bacillota</taxon>
        <taxon>Bacilli</taxon>
        <taxon>Bacillales</taxon>
        <taxon>Bacillaceae</taxon>
        <taxon>Niallia</taxon>
    </lineage>
</organism>
<dbReference type="GO" id="GO:0030435">
    <property type="term" value="P:sporulation resulting in formation of a cellular spore"/>
    <property type="evidence" value="ECO:0007669"/>
    <property type="project" value="InterPro"/>
</dbReference>
<dbReference type="InterPro" id="IPR019076">
    <property type="entry name" value="Spore_lipoprot_YhcN/YlaJ-like"/>
</dbReference>
<dbReference type="NCBIfam" id="TIGR02898">
    <property type="entry name" value="spore_YhcN_YlaJ"/>
    <property type="match status" value="1"/>
</dbReference>
<gene>
    <name evidence="2" type="ORF">HHU08_09365</name>
</gene>
<keyword evidence="3" id="KW-1185">Reference proteome</keyword>
<dbReference type="Pfam" id="PF09580">
    <property type="entry name" value="Spore_YhcN_YlaJ"/>
    <property type="match status" value="1"/>
</dbReference>
<dbReference type="AlphaFoldDB" id="A0A7Y0K803"/>
<comment type="caution">
    <text evidence="2">The sequence shown here is derived from an EMBL/GenBank/DDBJ whole genome shotgun (WGS) entry which is preliminary data.</text>
</comment>
<evidence type="ECO:0000313" key="3">
    <source>
        <dbReference type="Proteomes" id="UP000588491"/>
    </source>
</evidence>
<evidence type="ECO:0000256" key="1">
    <source>
        <dbReference type="SAM" id="MobiDB-lite"/>
    </source>
</evidence>
<proteinExistence type="predicted"/>
<dbReference type="InterPro" id="IPR014247">
    <property type="entry name" value="Spore_lipoprot_YhcN/YlaJ"/>
</dbReference>
<dbReference type="Proteomes" id="UP000588491">
    <property type="component" value="Unassembled WGS sequence"/>
</dbReference>
<evidence type="ECO:0000313" key="2">
    <source>
        <dbReference type="EMBL" id="NMO77203.1"/>
    </source>
</evidence>
<accession>A0A7Y0K803</accession>
<protein>
    <submittedName>
        <fullName evidence="2">YhcN/YlaJ family sporulation lipoprotein</fullName>
    </submittedName>
</protein>
<sequence>MHTFRSYSSISKEVIFVKKGYLLILFLFLLSGCTNNNVENSQQSENRENPPHVTNVKNSTIQEVDRKTGQDIAKRLVTLATSIENVNDATAVVIGRYALVGVDINADLDRSEVGSIKYAVAESLKNDPDGANAIIIADPDLNARLKEIGEDIQNGKPIQGIFNELADISGRLIPEIPADMIKNEPDRDLKNPNENLNNEEEKELKKDQDEQSNNHIRD</sequence>
<feature type="compositionally biased region" description="Basic and acidic residues" evidence="1">
    <location>
        <begin position="181"/>
        <end position="191"/>
    </location>
</feature>
<keyword evidence="2" id="KW-0449">Lipoprotein</keyword>
<name>A0A7Y0K803_9BACI</name>
<feature type="region of interest" description="Disordered" evidence="1">
    <location>
        <begin position="180"/>
        <end position="218"/>
    </location>
</feature>